<dbReference type="STRING" id="1797.RMCT_1294"/>
<reference evidence="2" key="2">
    <citation type="submission" date="2016-02" db="EMBL/GenBank/DDBJ databases">
        <title>Draft genome sequence of five rapidly growing Mycobacterium species.</title>
        <authorList>
            <person name="Katahira K."/>
            <person name="Gotou Y."/>
            <person name="Iida K."/>
            <person name="Ogura Y."/>
            <person name="Hayashi T."/>
        </authorList>
    </citation>
    <scope>NUCLEOTIDE SEQUENCE [LARGE SCALE GENOMIC DNA]</scope>
    <source>
        <strain evidence="2">JCM6362</strain>
    </source>
</reference>
<dbReference type="AlphaFoldDB" id="A0A100XDA6"/>
<comment type="caution">
    <text evidence="1">The sequence shown here is derived from an EMBL/GenBank/DDBJ whole genome shotgun (WGS) entry which is preliminary data.</text>
</comment>
<proteinExistence type="predicted"/>
<evidence type="ECO:0000313" key="1">
    <source>
        <dbReference type="EMBL" id="GAT14323.1"/>
    </source>
</evidence>
<protein>
    <submittedName>
        <fullName evidence="1">Uncharacterized protein</fullName>
    </submittedName>
</protein>
<organism evidence="1 2">
    <name type="scientific">Mycolicibacterium thermoresistibile</name>
    <name type="common">Mycobacterium thermoresistibile</name>
    <dbReference type="NCBI Taxonomy" id="1797"/>
    <lineage>
        <taxon>Bacteria</taxon>
        <taxon>Bacillati</taxon>
        <taxon>Actinomycetota</taxon>
        <taxon>Actinomycetes</taxon>
        <taxon>Mycobacteriales</taxon>
        <taxon>Mycobacteriaceae</taxon>
        <taxon>Mycolicibacterium</taxon>
    </lineage>
</organism>
<dbReference type="InterPro" id="IPR054221">
    <property type="entry name" value="DUF6941"/>
</dbReference>
<dbReference type="Proteomes" id="UP000069654">
    <property type="component" value="Unassembled WGS sequence"/>
</dbReference>
<sequence>MLLAQAGHLDKAGTVHALGLGWTTSPTPTPQHVLIVFVEVEWSEIGKEFPIRAELIDSDGNQVAQTEENTIKARRHPVHPAGTPVTIPFIATIPTLNLKVGERYQWRVTINGEMHEDWLAGFTVTND</sequence>
<accession>A0A100XDA6</accession>
<dbReference type="Pfam" id="PF22091">
    <property type="entry name" value="DUF6941"/>
    <property type="match status" value="1"/>
</dbReference>
<dbReference type="EMBL" id="BCTB01000006">
    <property type="protein sequence ID" value="GAT14323.1"/>
    <property type="molecule type" value="Genomic_DNA"/>
</dbReference>
<gene>
    <name evidence="1" type="ORF">RMCT_1294</name>
</gene>
<reference evidence="1 2" key="1">
    <citation type="journal article" date="2016" name="Genome Announc.">
        <title>Draft Genome Sequences of Five Rapidly Growing Mycobacterium Species, M. thermoresistibile, M. fortuitum subsp. acetamidolyticum, M. canariasense, M. brisbanense, and M. novocastrense.</title>
        <authorList>
            <person name="Katahira K."/>
            <person name="Ogura Y."/>
            <person name="Gotoh Y."/>
            <person name="Hayashi T."/>
        </authorList>
    </citation>
    <scope>NUCLEOTIDE SEQUENCE [LARGE SCALE GENOMIC DNA]</scope>
    <source>
        <strain evidence="1 2">JCM6362</strain>
    </source>
</reference>
<evidence type="ECO:0000313" key="2">
    <source>
        <dbReference type="Proteomes" id="UP000069654"/>
    </source>
</evidence>
<name>A0A100XDA6_MYCTH</name>